<evidence type="ECO:0000313" key="7">
    <source>
        <dbReference type="EMBL" id="KAF0693622.1"/>
    </source>
</evidence>
<protein>
    <submittedName>
        <fullName evidence="8">Aste57867_15487 protein</fullName>
    </submittedName>
</protein>
<name>A0A485L387_9STRA</name>
<dbReference type="AlphaFoldDB" id="A0A485L387"/>
<dbReference type="PANTHER" id="PTHR13946">
    <property type="entry name" value="DNA-DIRECTED RNA POLYMERASE I,II,III"/>
    <property type="match status" value="1"/>
</dbReference>
<dbReference type="SUPFAM" id="SSF55257">
    <property type="entry name" value="RBP11-like subunits of RNA polymerase"/>
    <property type="match status" value="1"/>
</dbReference>
<dbReference type="GO" id="GO:0003899">
    <property type="term" value="F:DNA-directed RNA polymerase activity"/>
    <property type="evidence" value="ECO:0007669"/>
    <property type="project" value="InterPro"/>
</dbReference>
<evidence type="ECO:0000256" key="5">
    <source>
        <dbReference type="ARBA" id="ARBA00025751"/>
    </source>
</evidence>
<keyword evidence="2" id="KW-0240">DNA-directed RNA polymerase</keyword>
<dbReference type="InterPro" id="IPR009025">
    <property type="entry name" value="RBP11-like_dimer"/>
</dbReference>
<dbReference type="Pfam" id="PF13656">
    <property type="entry name" value="RNA_pol_L_2"/>
    <property type="match status" value="1"/>
</dbReference>
<keyword evidence="3" id="KW-0804">Transcription</keyword>
<evidence type="ECO:0000256" key="2">
    <source>
        <dbReference type="ARBA" id="ARBA00022478"/>
    </source>
</evidence>
<dbReference type="CDD" id="cd06926">
    <property type="entry name" value="RNAP_II_RPB11"/>
    <property type="match status" value="1"/>
</dbReference>
<evidence type="ECO:0000256" key="4">
    <source>
        <dbReference type="ARBA" id="ARBA00023242"/>
    </source>
</evidence>
<dbReference type="InterPro" id="IPR036603">
    <property type="entry name" value="RBP11-like"/>
</dbReference>
<comment type="subcellular location">
    <subcellularLocation>
        <location evidence="1">Nucleus</location>
    </subcellularLocation>
</comment>
<gene>
    <name evidence="8" type="primary">Aste57867_15487</name>
    <name evidence="7" type="ORF">As57867_015431</name>
    <name evidence="8" type="ORF">ASTE57867_15487</name>
</gene>
<dbReference type="HAMAP" id="MF_00261">
    <property type="entry name" value="RNApol_arch_Rpo11"/>
    <property type="match status" value="1"/>
</dbReference>
<dbReference type="GO" id="GO:0006366">
    <property type="term" value="P:transcription by RNA polymerase II"/>
    <property type="evidence" value="ECO:0007669"/>
    <property type="project" value="InterPro"/>
</dbReference>
<dbReference type="PANTHER" id="PTHR13946:SF16">
    <property type="entry name" value="DNA-DIRECTED RNA POLYMERASE II SUBUNIT RPB11"/>
    <property type="match status" value="1"/>
</dbReference>
<reference evidence="8 9" key="1">
    <citation type="submission" date="2019-03" db="EMBL/GenBank/DDBJ databases">
        <authorList>
            <person name="Gaulin E."/>
            <person name="Dumas B."/>
        </authorList>
    </citation>
    <scope>NUCLEOTIDE SEQUENCE [LARGE SCALE GENOMIC DNA]</scope>
    <source>
        <strain evidence="8">CBS 568.67</strain>
    </source>
</reference>
<evidence type="ECO:0000259" key="6">
    <source>
        <dbReference type="Pfam" id="PF13656"/>
    </source>
</evidence>
<dbReference type="InterPro" id="IPR022905">
    <property type="entry name" value="Rpo11-like"/>
</dbReference>
<evidence type="ECO:0000256" key="1">
    <source>
        <dbReference type="ARBA" id="ARBA00004123"/>
    </source>
</evidence>
<dbReference type="InterPro" id="IPR008193">
    <property type="entry name" value="RNA_pol_Rpb11_13-16kDa_CS"/>
</dbReference>
<dbReference type="OrthoDB" id="10248581at2759"/>
<dbReference type="GO" id="GO:0005665">
    <property type="term" value="C:RNA polymerase II, core complex"/>
    <property type="evidence" value="ECO:0007669"/>
    <property type="project" value="InterPro"/>
</dbReference>
<evidence type="ECO:0000256" key="3">
    <source>
        <dbReference type="ARBA" id="ARBA00023163"/>
    </source>
</evidence>
<dbReference type="EMBL" id="VJMH01005679">
    <property type="protein sequence ID" value="KAF0693622.1"/>
    <property type="molecule type" value="Genomic_DNA"/>
</dbReference>
<organism evidence="8 9">
    <name type="scientific">Aphanomyces stellatus</name>
    <dbReference type="NCBI Taxonomy" id="120398"/>
    <lineage>
        <taxon>Eukaryota</taxon>
        <taxon>Sar</taxon>
        <taxon>Stramenopiles</taxon>
        <taxon>Oomycota</taxon>
        <taxon>Saprolegniomycetes</taxon>
        <taxon>Saprolegniales</taxon>
        <taxon>Verrucalvaceae</taxon>
        <taxon>Aphanomyces</taxon>
    </lineage>
</organism>
<keyword evidence="9" id="KW-1185">Reference proteome</keyword>
<feature type="domain" description="DNA-directed RNA polymerase RBP11-like dimerisation" evidence="6">
    <location>
        <begin position="32"/>
        <end position="101"/>
    </location>
</feature>
<keyword evidence="4" id="KW-0539">Nucleus</keyword>
<dbReference type="InterPro" id="IPR037685">
    <property type="entry name" value="RBP11"/>
</dbReference>
<evidence type="ECO:0000313" key="8">
    <source>
        <dbReference type="EMBL" id="VFT92289.1"/>
    </source>
</evidence>
<dbReference type="Proteomes" id="UP000332933">
    <property type="component" value="Unassembled WGS sequence"/>
</dbReference>
<reference evidence="7" key="2">
    <citation type="submission" date="2019-06" db="EMBL/GenBank/DDBJ databases">
        <title>Genomics analysis of Aphanomyces spp. identifies a new class of oomycete effector associated with host adaptation.</title>
        <authorList>
            <person name="Gaulin E."/>
        </authorList>
    </citation>
    <scope>NUCLEOTIDE SEQUENCE</scope>
    <source>
        <strain evidence="7">CBS 578.67</strain>
    </source>
</reference>
<dbReference type="PROSITE" id="PS01154">
    <property type="entry name" value="RNA_POL_L_13KD"/>
    <property type="match status" value="1"/>
</dbReference>
<dbReference type="GO" id="GO:0003677">
    <property type="term" value="F:DNA binding"/>
    <property type="evidence" value="ECO:0007669"/>
    <property type="project" value="InterPro"/>
</dbReference>
<accession>A0A485L387</accession>
<proteinExistence type="inferred from homology"/>
<evidence type="ECO:0000313" key="9">
    <source>
        <dbReference type="Proteomes" id="UP000332933"/>
    </source>
</evidence>
<dbReference type="GO" id="GO:0046983">
    <property type="term" value="F:protein dimerization activity"/>
    <property type="evidence" value="ECO:0007669"/>
    <property type="project" value="InterPro"/>
</dbReference>
<sequence>MNAPNRSDAYIVPDGATKVTYEKDTRISNAGQFTILREDHTVANLVRMQLLRDKNVTFAGYQHPHPLINDIKIRIQTNNNSTPVEALNNCLDDLSVEFDELALLFRRLTGNNKDQGGFS</sequence>
<dbReference type="EMBL" id="CAADRA010005700">
    <property type="protein sequence ID" value="VFT92289.1"/>
    <property type="molecule type" value="Genomic_DNA"/>
</dbReference>
<comment type="similarity">
    <text evidence="5">Belongs to the archaeal Rpo11/eukaryotic RPB11/RPC19 RNA polymerase subunit family.</text>
</comment>
<dbReference type="Gene3D" id="3.30.1360.10">
    <property type="entry name" value="RNA polymerase, RBP11-like subunit"/>
    <property type="match status" value="1"/>
</dbReference>